<evidence type="ECO:0000313" key="3">
    <source>
        <dbReference type="Proteomes" id="UP000183832"/>
    </source>
</evidence>
<name>A0A1J1ITM8_9DIPT</name>
<feature type="transmembrane region" description="Helical" evidence="1">
    <location>
        <begin position="72"/>
        <end position="93"/>
    </location>
</feature>
<dbReference type="AlphaFoldDB" id="A0A1J1ITM8"/>
<keyword evidence="1" id="KW-1133">Transmembrane helix</keyword>
<dbReference type="EMBL" id="CVRI01000059">
    <property type="protein sequence ID" value="CRL03589.1"/>
    <property type="molecule type" value="Genomic_DNA"/>
</dbReference>
<evidence type="ECO:0000313" key="2">
    <source>
        <dbReference type="EMBL" id="CRL03589.1"/>
    </source>
</evidence>
<keyword evidence="1" id="KW-0812">Transmembrane</keyword>
<sequence>MHIIEYRKEYRMFISALKHQQQKNVTSDHVKQQIIKKKEFETCWKQNQEIIKIHFIFNILTRMREKENLKNLISIKQTTLVVALFALLFMALLC</sequence>
<proteinExistence type="predicted"/>
<accession>A0A1J1ITM8</accession>
<reference evidence="2 3" key="1">
    <citation type="submission" date="2015-04" db="EMBL/GenBank/DDBJ databases">
        <authorList>
            <person name="Syromyatnikov M.Y."/>
            <person name="Popov V.N."/>
        </authorList>
    </citation>
    <scope>NUCLEOTIDE SEQUENCE [LARGE SCALE GENOMIC DNA]</scope>
</reference>
<protein>
    <submittedName>
        <fullName evidence="2">CLUMA_CG016814, isoform A</fullName>
    </submittedName>
</protein>
<evidence type="ECO:0000256" key="1">
    <source>
        <dbReference type="SAM" id="Phobius"/>
    </source>
</evidence>
<keyword evidence="3" id="KW-1185">Reference proteome</keyword>
<dbReference type="Proteomes" id="UP000183832">
    <property type="component" value="Unassembled WGS sequence"/>
</dbReference>
<organism evidence="2 3">
    <name type="scientific">Clunio marinus</name>
    <dbReference type="NCBI Taxonomy" id="568069"/>
    <lineage>
        <taxon>Eukaryota</taxon>
        <taxon>Metazoa</taxon>
        <taxon>Ecdysozoa</taxon>
        <taxon>Arthropoda</taxon>
        <taxon>Hexapoda</taxon>
        <taxon>Insecta</taxon>
        <taxon>Pterygota</taxon>
        <taxon>Neoptera</taxon>
        <taxon>Endopterygota</taxon>
        <taxon>Diptera</taxon>
        <taxon>Nematocera</taxon>
        <taxon>Chironomoidea</taxon>
        <taxon>Chironomidae</taxon>
        <taxon>Clunio</taxon>
    </lineage>
</organism>
<keyword evidence="1" id="KW-0472">Membrane</keyword>
<gene>
    <name evidence="2" type="ORF">CLUMA_CG016814</name>
</gene>